<evidence type="ECO:0000256" key="1">
    <source>
        <dbReference type="SAM" id="MobiDB-lite"/>
    </source>
</evidence>
<dbReference type="EMBL" id="JANPWB010000006">
    <property type="protein sequence ID" value="KAJ1181826.1"/>
    <property type="molecule type" value="Genomic_DNA"/>
</dbReference>
<sequence length="122" mass="13161">MRTATRWVPGGGRGSHRGEVGLDLGPASPSLPPPPSSPLFPPPVRVGEERTPRPRCPGPWVCPPTSVREMRPQRGPGGRKKHSPLQPVGHTRDRPWNWIKARGATSPQEWPAAAVMPRAPGA</sequence>
<feature type="compositionally biased region" description="Pro residues" evidence="1">
    <location>
        <begin position="29"/>
        <end position="44"/>
    </location>
</feature>
<name>A0AAV7U094_PLEWA</name>
<comment type="caution">
    <text evidence="2">The sequence shown here is derived from an EMBL/GenBank/DDBJ whole genome shotgun (WGS) entry which is preliminary data.</text>
</comment>
<reference evidence="2" key="1">
    <citation type="journal article" date="2022" name="bioRxiv">
        <title>Sequencing and chromosome-scale assembly of the giantPleurodeles waltlgenome.</title>
        <authorList>
            <person name="Brown T."/>
            <person name="Elewa A."/>
            <person name="Iarovenko S."/>
            <person name="Subramanian E."/>
            <person name="Araus A.J."/>
            <person name="Petzold A."/>
            <person name="Susuki M."/>
            <person name="Suzuki K.-i.T."/>
            <person name="Hayashi T."/>
            <person name="Toyoda A."/>
            <person name="Oliveira C."/>
            <person name="Osipova E."/>
            <person name="Leigh N.D."/>
            <person name="Simon A."/>
            <person name="Yun M.H."/>
        </authorList>
    </citation>
    <scope>NUCLEOTIDE SEQUENCE</scope>
    <source>
        <strain evidence="2">20211129_DDA</strain>
        <tissue evidence="2">Liver</tissue>
    </source>
</reference>
<evidence type="ECO:0000313" key="3">
    <source>
        <dbReference type="Proteomes" id="UP001066276"/>
    </source>
</evidence>
<gene>
    <name evidence="2" type="ORF">NDU88_007025</name>
</gene>
<protein>
    <submittedName>
        <fullName evidence="2">Uncharacterized protein</fullName>
    </submittedName>
</protein>
<dbReference type="AlphaFoldDB" id="A0AAV7U094"/>
<evidence type="ECO:0000313" key="2">
    <source>
        <dbReference type="EMBL" id="KAJ1181826.1"/>
    </source>
</evidence>
<feature type="region of interest" description="Disordered" evidence="1">
    <location>
        <begin position="103"/>
        <end position="122"/>
    </location>
</feature>
<accession>A0AAV7U094</accession>
<dbReference type="Proteomes" id="UP001066276">
    <property type="component" value="Chromosome 3_2"/>
</dbReference>
<keyword evidence="3" id="KW-1185">Reference proteome</keyword>
<feature type="region of interest" description="Disordered" evidence="1">
    <location>
        <begin position="1"/>
        <end position="97"/>
    </location>
</feature>
<organism evidence="2 3">
    <name type="scientific">Pleurodeles waltl</name>
    <name type="common">Iberian ribbed newt</name>
    <dbReference type="NCBI Taxonomy" id="8319"/>
    <lineage>
        <taxon>Eukaryota</taxon>
        <taxon>Metazoa</taxon>
        <taxon>Chordata</taxon>
        <taxon>Craniata</taxon>
        <taxon>Vertebrata</taxon>
        <taxon>Euteleostomi</taxon>
        <taxon>Amphibia</taxon>
        <taxon>Batrachia</taxon>
        <taxon>Caudata</taxon>
        <taxon>Salamandroidea</taxon>
        <taxon>Salamandridae</taxon>
        <taxon>Pleurodelinae</taxon>
        <taxon>Pleurodeles</taxon>
    </lineage>
</organism>
<proteinExistence type="predicted"/>